<dbReference type="PIRSF" id="PIRSF015601">
    <property type="entry name" value="MTase_slr0722"/>
    <property type="match status" value="1"/>
</dbReference>
<accession>A0A410H4X2</accession>
<evidence type="ECO:0000256" key="2">
    <source>
        <dbReference type="ARBA" id="ARBA00005528"/>
    </source>
</evidence>
<dbReference type="PANTHER" id="PTHR30027:SF3">
    <property type="entry name" value="16S RRNA (URACIL(1498)-N(3))-METHYLTRANSFERASE"/>
    <property type="match status" value="1"/>
</dbReference>
<dbReference type="NCBIfam" id="NF008692">
    <property type="entry name" value="PRK11713.1-5"/>
    <property type="match status" value="1"/>
</dbReference>
<keyword evidence="5 12" id="KW-0963">Cytoplasm</keyword>
<organism evidence="15 16">
    <name type="scientific">Hydrogenovibrio thermophilus</name>
    <dbReference type="NCBI Taxonomy" id="265883"/>
    <lineage>
        <taxon>Bacteria</taxon>
        <taxon>Pseudomonadati</taxon>
        <taxon>Pseudomonadota</taxon>
        <taxon>Gammaproteobacteria</taxon>
        <taxon>Thiotrichales</taxon>
        <taxon>Piscirickettsiaceae</taxon>
        <taxon>Hydrogenovibrio</taxon>
    </lineage>
</organism>
<keyword evidence="6 12" id="KW-0698">rRNA processing</keyword>
<feature type="domain" description="Ribosomal RNA small subunit methyltransferase E PUA-like" evidence="14">
    <location>
        <begin position="20"/>
        <end position="67"/>
    </location>
</feature>
<evidence type="ECO:0000313" key="15">
    <source>
        <dbReference type="EMBL" id="QAB15982.1"/>
    </source>
</evidence>
<dbReference type="Gene3D" id="2.40.240.20">
    <property type="entry name" value="Hypothetical PUA domain-like, domain 1"/>
    <property type="match status" value="1"/>
</dbReference>
<dbReference type="GO" id="GO:0005737">
    <property type="term" value="C:cytoplasm"/>
    <property type="evidence" value="ECO:0007669"/>
    <property type="project" value="UniProtKB-SubCell"/>
</dbReference>
<dbReference type="InterPro" id="IPR029026">
    <property type="entry name" value="tRNA_m1G_MTases_N"/>
</dbReference>
<feature type="domain" description="Ribosomal RNA small subunit methyltransferase E methyltransferase" evidence="13">
    <location>
        <begin position="75"/>
        <end position="238"/>
    </location>
</feature>
<dbReference type="Gene3D" id="3.40.1280.10">
    <property type="match status" value="1"/>
</dbReference>
<proteinExistence type="inferred from homology"/>
<dbReference type="InterPro" id="IPR046886">
    <property type="entry name" value="RsmE_MTase_dom"/>
</dbReference>
<evidence type="ECO:0000256" key="8">
    <source>
        <dbReference type="ARBA" id="ARBA00022679"/>
    </source>
</evidence>
<comment type="catalytic activity">
    <reaction evidence="11 12">
        <text>uridine(1498) in 16S rRNA + S-adenosyl-L-methionine = N(3)-methyluridine(1498) in 16S rRNA + S-adenosyl-L-homocysteine + H(+)</text>
        <dbReference type="Rhea" id="RHEA:42920"/>
        <dbReference type="Rhea" id="RHEA-COMP:10283"/>
        <dbReference type="Rhea" id="RHEA-COMP:10284"/>
        <dbReference type="ChEBI" id="CHEBI:15378"/>
        <dbReference type="ChEBI" id="CHEBI:57856"/>
        <dbReference type="ChEBI" id="CHEBI:59789"/>
        <dbReference type="ChEBI" id="CHEBI:65315"/>
        <dbReference type="ChEBI" id="CHEBI:74502"/>
        <dbReference type="EC" id="2.1.1.193"/>
    </reaction>
</comment>
<evidence type="ECO:0000256" key="4">
    <source>
        <dbReference type="ARBA" id="ARBA00013673"/>
    </source>
</evidence>
<evidence type="ECO:0000256" key="3">
    <source>
        <dbReference type="ARBA" id="ARBA00012328"/>
    </source>
</evidence>
<evidence type="ECO:0000256" key="12">
    <source>
        <dbReference type="PIRNR" id="PIRNR015601"/>
    </source>
</evidence>
<evidence type="ECO:0000259" key="14">
    <source>
        <dbReference type="Pfam" id="PF20260"/>
    </source>
</evidence>
<evidence type="ECO:0000256" key="1">
    <source>
        <dbReference type="ARBA" id="ARBA00004496"/>
    </source>
</evidence>
<comment type="function">
    <text evidence="10 12">Specifically methylates the N3 position of the uracil ring of uridine 1498 (m3U1498) in 16S rRNA. Acts on the fully assembled 30S ribosomal subunit.</text>
</comment>
<dbReference type="InterPro" id="IPR029028">
    <property type="entry name" value="Alpha/beta_knot_MTases"/>
</dbReference>
<dbReference type="NCBIfam" id="TIGR00046">
    <property type="entry name" value="RsmE family RNA methyltransferase"/>
    <property type="match status" value="1"/>
</dbReference>
<keyword evidence="7 12" id="KW-0489">Methyltransferase</keyword>
<dbReference type="InterPro" id="IPR006700">
    <property type="entry name" value="RsmE"/>
</dbReference>
<dbReference type="InterPro" id="IPR046887">
    <property type="entry name" value="RsmE_PUA-like"/>
</dbReference>
<dbReference type="AlphaFoldDB" id="A0A410H4X2"/>
<name>A0A410H4X2_9GAMM</name>
<protein>
    <recommendedName>
        <fullName evidence="4 12">Ribosomal RNA small subunit methyltransferase E</fullName>
        <ecNumber evidence="3 12">2.1.1.193</ecNumber>
    </recommendedName>
</protein>
<sequence>MRIPRFYLPADLTAGRTLSLDKDQAHYALTVLRLKHDRPVEVFDGRGTCAQATLLHTSRRTADVVIESTASPVTESPLETVLLQGISKGDRMDYSIQKAVELGVTRIQPLFTERCDVKLSGDKLDKKRRQWQDIAINACEQSNRNVVPEITQPETYQAWLKAANAPSGLVLSPTAEHSLTTLNPSLAESPIHLFIGPEGGLTDDEVDLAVDAGLTAIQLGPRILRTETAAPVILAALQTLWGDFTTPMTAS</sequence>
<keyword evidence="16" id="KW-1185">Reference proteome</keyword>
<comment type="subcellular location">
    <subcellularLocation>
        <location evidence="1 12">Cytoplasm</location>
    </subcellularLocation>
</comment>
<dbReference type="Pfam" id="PF20260">
    <property type="entry name" value="PUA_4"/>
    <property type="match status" value="1"/>
</dbReference>
<evidence type="ECO:0000256" key="6">
    <source>
        <dbReference type="ARBA" id="ARBA00022552"/>
    </source>
</evidence>
<dbReference type="RefSeq" id="WP_128385298.1">
    <property type="nucleotide sequence ID" value="NZ_CP035033.1"/>
</dbReference>
<dbReference type="Pfam" id="PF04452">
    <property type="entry name" value="Methyltrans_RNA"/>
    <property type="match status" value="1"/>
</dbReference>
<keyword evidence="9 12" id="KW-0949">S-adenosyl-L-methionine</keyword>
<comment type="similarity">
    <text evidence="2 12">Belongs to the RNA methyltransferase RsmE family.</text>
</comment>
<evidence type="ECO:0000313" key="16">
    <source>
        <dbReference type="Proteomes" id="UP000285478"/>
    </source>
</evidence>
<dbReference type="EMBL" id="CP035033">
    <property type="protein sequence ID" value="QAB15982.1"/>
    <property type="molecule type" value="Genomic_DNA"/>
</dbReference>
<evidence type="ECO:0000256" key="9">
    <source>
        <dbReference type="ARBA" id="ARBA00022691"/>
    </source>
</evidence>
<dbReference type="GO" id="GO:0070042">
    <property type="term" value="F:rRNA (uridine-N3-)-methyltransferase activity"/>
    <property type="evidence" value="ECO:0007669"/>
    <property type="project" value="TreeGrafter"/>
</dbReference>
<evidence type="ECO:0000256" key="10">
    <source>
        <dbReference type="ARBA" id="ARBA00025699"/>
    </source>
</evidence>
<gene>
    <name evidence="15" type="ORF">EPV75_10050</name>
</gene>
<evidence type="ECO:0000256" key="5">
    <source>
        <dbReference type="ARBA" id="ARBA00022490"/>
    </source>
</evidence>
<reference evidence="15 16" key="1">
    <citation type="journal article" date="2018" name="Environ. Microbiol.">
        <title>Genomes of ubiquitous marine and hypersaline Hydrogenovibrio, Thiomicrorhabdus and Thiomicrospira spp. encode a diversity of mechanisms to sustain chemolithoautotrophy in heterogeneous environments.</title>
        <authorList>
            <person name="Scott K.M."/>
            <person name="Williams J."/>
            <person name="Porter C.M.B."/>
            <person name="Russel S."/>
            <person name="Harmer T.L."/>
            <person name="Paul J.H."/>
            <person name="Antonen K.M."/>
            <person name="Bridges M.K."/>
            <person name="Camper G.J."/>
            <person name="Campla C.K."/>
            <person name="Casella L.G."/>
            <person name="Chase E."/>
            <person name="Conrad J.W."/>
            <person name="Cruz M.C."/>
            <person name="Dunlap D.S."/>
            <person name="Duran L."/>
            <person name="Fahsbender E.M."/>
            <person name="Goldsmith D.B."/>
            <person name="Keeley R.F."/>
            <person name="Kondoff M.R."/>
            <person name="Kussy B.I."/>
            <person name="Lane M.K."/>
            <person name="Lawler S."/>
            <person name="Leigh B.A."/>
            <person name="Lewis C."/>
            <person name="Lostal L.M."/>
            <person name="Marking D."/>
            <person name="Mancera P.A."/>
            <person name="McClenthan E.C."/>
            <person name="McIntyre E.A."/>
            <person name="Mine J.A."/>
            <person name="Modi S."/>
            <person name="Moore B.D."/>
            <person name="Morgan W.A."/>
            <person name="Nelson K.M."/>
            <person name="Nguyen K.N."/>
            <person name="Ogburn N."/>
            <person name="Parrino D.G."/>
            <person name="Pedapudi A.D."/>
            <person name="Pelham R.P."/>
            <person name="Preece A.M."/>
            <person name="Rampersad E.A."/>
            <person name="Richardson J.C."/>
            <person name="Rodgers C.M."/>
            <person name="Schaffer B.L."/>
            <person name="Sheridan N.E."/>
            <person name="Solone M.R."/>
            <person name="Staley Z.R."/>
            <person name="Tabuchi M."/>
            <person name="Waide R.J."/>
            <person name="Wanjugi P.W."/>
            <person name="Young S."/>
            <person name="Clum A."/>
            <person name="Daum C."/>
            <person name="Huntemann M."/>
            <person name="Ivanova N."/>
            <person name="Kyrpides N."/>
            <person name="Mikhailova N."/>
            <person name="Palaniappan K."/>
            <person name="Pillay M."/>
            <person name="Reddy T.B.K."/>
            <person name="Shapiro N."/>
            <person name="Stamatis D."/>
            <person name="Varghese N."/>
            <person name="Woyke T."/>
            <person name="Boden R."/>
            <person name="Freyermuth S.K."/>
            <person name="Kerfeld C.A."/>
        </authorList>
    </citation>
    <scope>NUCLEOTIDE SEQUENCE [LARGE SCALE GENOMIC DNA]</scope>
    <source>
        <strain evidence="15 16">JR-2</strain>
    </source>
</reference>
<dbReference type="EC" id="2.1.1.193" evidence="3 12"/>
<dbReference type="PANTHER" id="PTHR30027">
    <property type="entry name" value="RIBOSOMAL RNA SMALL SUBUNIT METHYLTRANSFERASE E"/>
    <property type="match status" value="1"/>
</dbReference>
<evidence type="ECO:0000259" key="13">
    <source>
        <dbReference type="Pfam" id="PF04452"/>
    </source>
</evidence>
<keyword evidence="8 12" id="KW-0808">Transferase</keyword>
<dbReference type="InterPro" id="IPR015947">
    <property type="entry name" value="PUA-like_sf"/>
</dbReference>
<evidence type="ECO:0000256" key="7">
    <source>
        <dbReference type="ARBA" id="ARBA00022603"/>
    </source>
</evidence>
<dbReference type="Proteomes" id="UP000285478">
    <property type="component" value="Chromosome"/>
</dbReference>
<dbReference type="CDD" id="cd18084">
    <property type="entry name" value="RsmE-like"/>
    <property type="match status" value="1"/>
</dbReference>
<dbReference type="SUPFAM" id="SSF75217">
    <property type="entry name" value="alpha/beta knot"/>
    <property type="match status" value="1"/>
</dbReference>
<dbReference type="GO" id="GO:0070475">
    <property type="term" value="P:rRNA base methylation"/>
    <property type="evidence" value="ECO:0007669"/>
    <property type="project" value="TreeGrafter"/>
</dbReference>
<dbReference type="SUPFAM" id="SSF88697">
    <property type="entry name" value="PUA domain-like"/>
    <property type="match status" value="1"/>
</dbReference>
<dbReference type="KEGG" id="htr:EPV75_10050"/>
<evidence type="ECO:0000256" key="11">
    <source>
        <dbReference type="ARBA" id="ARBA00047944"/>
    </source>
</evidence>